<feature type="region of interest" description="Disordered" evidence="1">
    <location>
        <begin position="80"/>
        <end position="114"/>
    </location>
</feature>
<reference evidence="2" key="1">
    <citation type="submission" date="2019-05" db="EMBL/GenBank/DDBJ databases">
        <title>The de novo reference genome and transcriptome assemblies of the wild tomato species Solanum chilense.</title>
        <authorList>
            <person name="Stam R."/>
            <person name="Nosenko T."/>
            <person name="Hoerger A.C."/>
            <person name="Stephan W."/>
            <person name="Seidel M.A."/>
            <person name="Kuhn J.M.M."/>
            <person name="Haberer G."/>
            <person name="Tellier A."/>
        </authorList>
    </citation>
    <scope>NUCLEOTIDE SEQUENCE</scope>
    <source>
        <tissue evidence="2">Mature leaves</tissue>
    </source>
</reference>
<accession>A0A6N2BTB4</accession>
<name>A0A6N2BTB4_SOLCI</name>
<dbReference type="AlphaFoldDB" id="A0A6N2BTB4"/>
<sequence length="114" mass="12925">MIGIENQKLWNLGVGDVLTVIDRQDHDDSWMGRMFGMAEFHLWISCCTVTEDQIETQIECYPLTDSVIYICRMGPDFQELIDDDDDDATADEEDGLDEDEPEALGTRDDASDEA</sequence>
<evidence type="ECO:0000256" key="1">
    <source>
        <dbReference type="SAM" id="MobiDB-lite"/>
    </source>
</evidence>
<feature type="compositionally biased region" description="Acidic residues" evidence="1">
    <location>
        <begin position="80"/>
        <end position="102"/>
    </location>
</feature>
<protein>
    <submittedName>
        <fullName evidence="2">Uncharacterized protein</fullName>
    </submittedName>
</protein>
<dbReference type="EMBL" id="RXGB01001616">
    <property type="protein sequence ID" value="TMW98164.1"/>
    <property type="molecule type" value="Genomic_DNA"/>
</dbReference>
<proteinExistence type="predicted"/>
<evidence type="ECO:0000313" key="2">
    <source>
        <dbReference type="EMBL" id="TMW98164.1"/>
    </source>
</evidence>
<organism evidence="2">
    <name type="scientific">Solanum chilense</name>
    <name type="common">Tomato</name>
    <name type="synonym">Lycopersicon chilense</name>
    <dbReference type="NCBI Taxonomy" id="4083"/>
    <lineage>
        <taxon>Eukaryota</taxon>
        <taxon>Viridiplantae</taxon>
        <taxon>Streptophyta</taxon>
        <taxon>Embryophyta</taxon>
        <taxon>Tracheophyta</taxon>
        <taxon>Spermatophyta</taxon>
        <taxon>Magnoliopsida</taxon>
        <taxon>eudicotyledons</taxon>
        <taxon>Gunneridae</taxon>
        <taxon>Pentapetalae</taxon>
        <taxon>asterids</taxon>
        <taxon>lamiids</taxon>
        <taxon>Solanales</taxon>
        <taxon>Solanaceae</taxon>
        <taxon>Solanoideae</taxon>
        <taxon>Solaneae</taxon>
        <taxon>Solanum</taxon>
        <taxon>Solanum subgen. Lycopersicon</taxon>
    </lineage>
</organism>
<gene>
    <name evidence="2" type="ORF">EJD97_004414</name>
</gene>
<comment type="caution">
    <text evidence="2">The sequence shown here is derived from an EMBL/GenBank/DDBJ whole genome shotgun (WGS) entry which is preliminary data.</text>
</comment>
<feature type="compositionally biased region" description="Basic and acidic residues" evidence="1">
    <location>
        <begin position="105"/>
        <end position="114"/>
    </location>
</feature>